<dbReference type="InterPro" id="IPR003819">
    <property type="entry name" value="TauD/TfdA-like"/>
</dbReference>
<evidence type="ECO:0000256" key="5">
    <source>
        <dbReference type="SAM" id="MobiDB-lite"/>
    </source>
</evidence>
<keyword evidence="3" id="KW-0408">Iron</keyword>
<dbReference type="InterPro" id="IPR050411">
    <property type="entry name" value="AlphaKG_dependent_hydroxylases"/>
</dbReference>
<dbReference type="InterPro" id="IPR042098">
    <property type="entry name" value="TauD-like_sf"/>
</dbReference>
<proteinExistence type="predicted"/>
<feature type="region of interest" description="Disordered" evidence="5">
    <location>
        <begin position="1"/>
        <end position="20"/>
    </location>
</feature>
<dbReference type="EMBL" id="JAAGWK010000011">
    <property type="protein sequence ID" value="NEL54342.1"/>
    <property type="molecule type" value="Genomic_DNA"/>
</dbReference>
<dbReference type="GO" id="GO:0051213">
    <property type="term" value="F:dioxygenase activity"/>
    <property type="evidence" value="ECO:0007669"/>
    <property type="project" value="UniProtKB-KW"/>
</dbReference>
<dbReference type="Proteomes" id="UP000470470">
    <property type="component" value="Unassembled WGS sequence"/>
</dbReference>
<organism evidence="7 8">
    <name type="scientific">Goekera deserti</name>
    <dbReference type="NCBI Taxonomy" id="2497753"/>
    <lineage>
        <taxon>Bacteria</taxon>
        <taxon>Bacillati</taxon>
        <taxon>Actinomycetota</taxon>
        <taxon>Actinomycetes</taxon>
        <taxon>Geodermatophilales</taxon>
        <taxon>Geodermatophilaceae</taxon>
        <taxon>Goekera</taxon>
    </lineage>
</organism>
<dbReference type="PANTHER" id="PTHR10696:SF56">
    <property type="entry name" value="TAUD_TFDA-LIKE DOMAIN-CONTAINING PROTEIN"/>
    <property type="match status" value="1"/>
</dbReference>
<dbReference type="PANTHER" id="PTHR10696">
    <property type="entry name" value="GAMMA-BUTYROBETAINE HYDROXYLASE-RELATED"/>
    <property type="match status" value="1"/>
</dbReference>
<feature type="domain" description="TauD/TfdA-like" evidence="6">
    <location>
        <begin position="34"/>
        <end position="337"/>
    </location>
</feature>
<evidence type="ECO:0000313" key="7">
    <source>
        <dbReference type="EMBL" id="NEL54342.1"/>
    </source>
</evidence>
<keyword evidence="4" id="KW-0045">Antibiotic biosynthesis</keyword>
<dbReference type="SUPFAM" id="SSF51197">
    <property type="entry name" value="Clavaminate synthase-like"/>
    <property type="match status" value="1"/>
</dbReference>
<evidence type="ECO:0000259" key="6">
    <source>
        <dbReference type="Pfam" id="PF02668"/>
    </source>
</evidence>
<gene>
    <name evidence="7" type="ORF">G1H19_10050</name>
</gene>
<dbReference type="AlphaFoldDB" id="A0A7K3WCZ4"/>
<sequence>MTARGPGAARRRTVGTDTAGWVTPVSDDRLPLRVEPVVGLDLAGWARDNAATVDGWLDRHGAVLFSGFTFTGAGGPAPELDPVAFAGVLDGVLGGTPAAYMERSSPRRELARGVFTSTEQPADQPIFLHNENAYQRSLPTRLAFGCVVAATSAGATPLADCRQVLDHLPSAVVDRFRSAGVRYTRVFGNGVGLSWQESFGTDDPQEVERYCAAEDIATSWRSADVLRTEQVRPALSEHPRTGEEVWLNHVGLFGPHGTPPAVRAALVDRLGAENLPLQVSYGDGAPIEDDVHAHIRDAYAAATVARPWRAGDVLVVDNLLVAHGREPFEGDRLVLVGMAGQFQPESVAA</sequence>
<evidence type="ECO:0000256" key="1">
    <source>
        <dbReference type="ARBA" id="ARBA00001954"/>
    </source>
</evidence>
<dbReference type="Pfam" id="PF02668">
    <property type="entry name" value="TauD"/>
    <property type="match status" value="1"/>
</dbReference>
<evidence type="ECO:0000256" key="3">
    <source>
        <dbReference type="ARBA" id="ARBA00023004"/>
    </source>
</evidence>
<keyword evidence="7" id="KW-0223">Dioxygenase</keyword>
<evidence type="ECO:0000256" key="2">
    <source>
        <dbReference type="ARBA" id="ARBA00023002"/>
    </source>
</evidence>
<name>A0A7K3WCZ4_9ACTN</name>
<accession>A0A7K3WCZ4</accession>
<comment type="cofactor">
    <cofactor evidence="1">
        <name>Fe(2+)</name>
        <dbReference type="ChEBI" id="CHEBI:29033"/>
    </cofactor>
</comment>
<evidence type="ECO:0000313" key="8">
    <source>
        <dbReference type="Proteomes" id="UP000470470"/>
    </source>
</evidence>
<protein>
    <submittedName>
        <fullName evidence="7">TauD/TfdA family dioxygenase</fullName>
    </submittedName>
</protein>
<evidence type="ECO:0000256" key="4">
    <source>
        <dbReference type="ARBA" id="ARBA00023194"/>
    </source>
</evidence>
<keyword evidence="8" id="KW-1185">Reference proteome</keyword>
<keyword evidence="2" id="KW-0560">Oxidoreductase</keyword>
<dbReference type="Gene3D" id="3.60.130.10">
    <property type="entry name" value="Clavaminate synthase-like"/>
    <property type="match status" value="1"/>
</dbReference>
<comment type="caution">
    <text evidence="7">The sequence shown here is derived from an EMBL/GenBank/DDBJ whole genome shotgun (WGS) entry which is preliminary data.</text>
</comment>
<dbReference type="GO" id="GO:0017000">
    <property type="term" value="P:antibiotic biosynthetic process"/>
    <property type="evidence" value="ECO:0007669"/>
    <property type="project" value="UniProtKB-KW"/>
</dbReference>
<reference evidence="7 8" key="1">
    <citation type="submission" date="2020-02" db="EMBL/GenBank/DDBJ databases">
        <title>The whole genome sequence of CPCC 205119.</title>
        <authorList>
            <person name="Jiang Z."/>
        </authorList>
    </citation>
    <scope>NUCLEOTIDE SEQUENCE [LARGE SCALE GENOMIC DNA]</scope>
    <source>
        <strain evidence="7 8">CPCC 205119</strain>
    </source>
</reference>